<organism evidence="4 5">
    <name type="scientific">Mycena albidolilacea</name>
    <dbReference type="NCBI Taxonomy" id="1033008"/>
    <lineage>
        <taxon>Eukaryota</taxon>
        <taxon>Fungi</taxon>
        <taxon>Dikarya</taxon>
        <taxon>Basidiomycota</taxon>
        <taxon>Agaricomycotina</taxon>
        <taxon>Agaricomycetes</taxon>
        <taxon>Agaricomycetidae</taxon>
        <taxon>Agaricales</taxon>
        <taxon>Marasmiineae</taxon>
        <taxon>Mycenaceae</taxon>
        <taxon>Mycena</taxon>
    </lineage>
</organism>
<evidence type="ECO:0000256" key="2">
    <source>
        <dbReference type="SAM" id="MobiDB-lite"/>
    </source>
</evidence>
<evidence type="ECO:0000313" key="4">
    <source>
        <dbReference type="EMBL" id="KAJ7352046.1"/>
    </source>
</evidence>
<dbReference type="SMART" id="SM00360">
    <property type="entry name" value="RRM"/>
    <property type="match status" value="1"/>
</dbReference>
<reference evidence="4" key="1">
    <citation type="submission" date="2023-03" db="EMBL/GenBank/DDBJ databases">
        <title>Massive genome expansion in bonnet fungi (Mycena s.s.) driven by repeated elements and novel gene families across ecological guilds.</title>
        <authorList>
            <consortium name="Lawrence Berkeley National Laboratory"/>
            <person name="Harder C.B."/>
            <person name="Miyauchi S."/>
            <person name="Viragh M."/>
            <person name="Kuo A."/>
            <person name="Thoen E."/>
            <person name="Andreopoulos B."/>
            <person name="Lu D."/>
            <person name="Skrede I."/>
            <person name="Drula E."/>
            <person name="Henrissat B."/>
            <person name="Morin E."/>
            <person name="Kohler A."/>
            <person name="Barry K."/>
            <person name="LaButti K."/>
            <person name="Morin E."/>
            <person name="Salamov A."/>
            <person name="Lipzen A."/>
            <person name="Mereny Z."/>
            <person name="Hegedus B."/>
            <person name="Baldrian P."/>
            <person name="Stursova M."/>
            <person name="Weitz H."/>
            <person name="Taylor A."/>
            <person name="Grigoriev I.V."/>
            <person name="Nagy L.G."/>
            <person name="Martin F."/>
            <person name="Kauserud H."/>
        </authorList>
    </citation>
    <scope>NUCLEOTIDE SEQUENCE</scope>
    <source>
        <strain evidence="4">CBHHK002</strain>
    </source>
</reference>
<comment type="caution">
    <text evidence="4">The sequence shown here is derived from an EMBL/GenBank/DDBJ whole genome shotgun (WGS) entry which is preliminary data.</text>
</comment>
<sequence length="293" mass="32116">MAAAESGDGAGAGAPAGTAGTESGGTSLFFRLVFRLEHEANDGGSVNPGNNLHVSGLSHKIDTRDLEAAFAKIGRVQKASVMYDPHTRESRGFGFVTMETPEEADAAVAALNGSELGGKMMKVEKVHAQLTCCLQARRGRARTPTPGRYYGPPKRGDGELLSSFGLRFLLRFWGRFTLRIERCDSKDAMGNVRGQRCEPLLSAPEIGIRESESYGLVQCRPFPFIDKDLPFMDTALSLPHQANADHPPSRRASVRPAPLRLALCARLRRPRPWASRWRAVRRLSRRGARRLPP</sequence>
<dbReference type="Proteomes" id="UP001218218">
    <property type="component" value="Unassembled WGS sequence"/>
</dbReference>
<accession>A0AAD7A8A1</accession>
<evidence type="ECO:0000313" key="5">
    <source>
        <dbReference type="Proteomes" id="UP001218218"/>
    </source>
</evidence>
<protein>
    <recommendedName>
        <fullName evidence="3">RRM domain-containing protein</fullName>
    </recommendedName>
</protein>
<keyword evidence="5" id="KW-1185">Reference proteome</keyword>
<dbReference type="InterPro" id="IPR050441">
    <property type="entry name" value="RBM"/>
</dbReference>
<dbReference type="AlphaFoldDB" id="A0AAD7A8A1"/>
<dbReference type="SUPFAM" id="SSF54928">
    <property type="entry name" value="RNA-binding domain, RBD"/>
    <property type="match status" value="1"/>
</dbReference>
<dbReference type="InterPro" id="IPR012677">
    <property type="entry name" value="Nucleotide-bd_a/b_plait_sf"/>
</dbReference>
<gene>
    <name evidence="4" type="ORF">DFH08DRAFT_693286</name>
</gene>
<feature type="region of interest" description="Disordered" evidence="2">
    <location>
        <begin position="1"/>
        <end position="20"/>
    </location>
</feature>
<dbReference type="Gene3D" id="3.30.70.330">
    <property type="match status" value="1"/>
</dbReference>
<evidence type="ECO:0000256" key="1">
    <source>
        <dbReference type="PROSITE-ProRule" id="PRU00176"/>
    </source>
</evidence>
<name>A0AAD7A8A1_9AGAR</name>
<feature type="domain" description="RRM" evidence="3">
    <location>
        <begin position="50"/>
        <end position="128"/>
    </location>
</feature>
<proteinExistence type="predicted"/>
<dbReference type="InterPro" id="IPR035979">
    <property type="entry name" value="RBD_domain_sf"/>
</dbReference>
<dbReference type="PROSITE" id="PS50102">
    <property type="entry name" value="RRM"/>
    <property type="match status" value="1"/>
</dbReference>
<dbReference type="PANTHER" id="PTHR48034">
    <property type="entry name" value="TRANSFORMER-2 SEX-DETERMINING PROTEIN-RELATED"/>
    <property type="match status" value="1"/>
</dbReference>
<dbReference type="InterPro" id="IPR000504">
    <property type="entry name" value="RRM_dom"/>
</dbReference>
<dbReference type="GO" id="GO:0003723">
    <property type="term" value="F:RNA binding"/>
    <property type="evidence" value="ECO:0007669"/>
    <property type="project" value="UniProtKB-UniRule"/>
</dbReference>
<dbReference type="EMBL" id="JARIHO010000012">
    <property type="protein sequence ID" value="KAJ7352046.1"/>
    <property type="molecule type" value="Genomic_DNA"/>
</dbReference>
<dbReference type="Pfam" id="PF00076">
    <property type="entry name" value="RRM_1"/>
    <property type="match status" value="1"/>
</dbReference>
<keyword evidence="1" id="KW-0694">RNA-binding</keyword>
<evidence type="ECO:0000259" key="3">
    <source>
        <dbReference type="PROSITE" id="PS50102"/>
    </source>
</evidence>